<dbReference type="InterPro" id="IPR000241">
    <property type="entry name" value="RlmKL-like_Mtase"/>
</dbReference>
<dbReference type="SUPFAM" id="SSF143437">
    <property type="entry name" value="THUMP domain-like"/>
    <property type="match status" value="1"/>
</dbReference>
<evidence type="ECO:0000259" key="5">
    <source>
        <dbReference type="PROSITE" id="PS51165"/>
    </source>
</evidence>
<protein>
    <submittedName>
        <fullName evidence="6">THUMPD3</fullName>
    </submittedName>
</protein>
<dbReference type="EMBL" id="CP092864">
    <property type="protein sequence ID" value="UYV63988.1"/>
    <property type="molecule type" value="Genomic_DNA"/>
</dbReference>
<keyword evidence="2" id="KW-0808">Transferase</keyword>
<evidence type="ECO:0000313" key="6">
    <source>
        <dbReference type="EMBL" id="UYV63988.1"/>
    </source>
</evidence>
<dbReference type="PANTHER" id="PTHR14911">
    <property type="entry name" value="THUMP DOMAIN-CONTAINING"/>
    <property type="match status" value="1"/>
</dbReference>
<dbReference type="InterPro" id="IPR029063">
    <property type="entry name" value="SAM-dependent_MTases_sf"/>
</dbReference>
<dbReference type="PROSITE" id="PS51165">
    <property type="entry name" value="THUMP"/>
    <property type="match status" value="1"/>
</dbReference>
<evidence type="ECO:0000313" key="7">
    <source>
        <dbReference type="Proteomes" id="UP001235939"/>
    </source>
</evidence>
<comment type="subcellular location">
    <subcellularLocation>
        <location evidence="1">Cytoplasm</location>
    </subcellularLocation>
</comment>
<evidence type="ECO:0000256" key="3">
    <source>
        <dbReference type="ARBA" id="ARBA00022694"/>
    </source>
</evidence>
<evidence type="ECO:0000256" key="4">
    <source>
        <dbReference type="PROSITE-ProRule" id="PRU00529"/>
    </source>
</evidence>
<name>A0ABY6K810_9ARAC</name>
<gene>
    <name evidence="6" type="ORF">LAZ67_2006266</name>
</gene>
<proteinExistence type="predicted"/>
<dbReference type="Pfam" id="PF02926">
    <property type="entry name" value="THUMP"/>
    <property type="match status" value="1"/>
</dbReference>
<dbReference type="Proteomes" id="UP001235939">
    <property type="component" value="Chromosome 02"/>
</dbReference>
<feature type="domain" description="THUMP" evidence="5">
    <location>
        <begin position="1"/>
        <end position="130"/>
    </location>
</feature>
<dbReference type="PANTHER" id="PTHR14911:SF13">
    <property type="entry name" value="TRNA (GUANINE(6)-N2)-METHYLTRANSFERASE THUMP3"/>
    <property type="match status" value="1"/>
</dbReference>
<dbReference type="SUPFAM" id="SSF53335">
    <property type="entry name" value="S-adenosyl-L-methionine-dependent methyltransferases"/>
    <property type="match status" value="1"/>
</dbReference>
<dbReference type="InterPro" id="IPR004114">
    <property type="entry name" value="THUMP_dom"/>
</dbReference>
<reference evidence="6 7" key="1">
    <citation type="submission" date="2022-01" db="EMBL/GenBank/DDBJ databases">
        <title>A chromosomal length assembly of Cordylochernes scorpioides.</title>
        <authorList>
            <person name="Zeh D."/>
            <person name="Zeh J."/>
        </authorList>
    </citation>
    <scope>NUCLEOTIDE SEQUENCE [LARGE SCALE GENOMIC DNA]</scope>
    <source>
        <strain evidence="6">IN4F17</strain>
        <tissue evidence="6">Whole Body</tissue>
    </source>
</reference>
<dbReference type="SMART" id="SM00981">
    <property type="entry name" value="THUMP"/>
    <property type="match status" value="1"/>
</dbReference>
<dbReference type="Gene3D" id="3.40.50.150">
    <property type="entry name" value="Vaccinia Virus protein VP39"/>
    <property type="match status" value="1"/>
</dbReference>
<keyword evidence="4" id="KW-0694">RNA-binding</keyword>
<keyword evidence="2" id="KW-0489">Methyltransferase</keyword>
<dbReference type="Pfam" id="PF01170">
    <property type="entry name" value="UPF0020"/>
    <property type="match status" value="1"/>
</dbReference>
<evidence type="ECO:0000256" key="2">
    <source>
        <dbReference type="ARBA" id="ARBA00022603"/>
    </source>
</evidence>
<sequence>MKSIDNVFVVVKRLPHHNLSKDKEEALKQLTELVTEVEWETGLEAWLAWNLGCSLSLPQLLDQTQGGDKPTFRATCNRSGKSHAFTSMEAAAAFGGAVNDRFHWRIDLKNFDLEVVLNIVEHSLYVCLALTKESLHRRNLHHFGPTSLRATICYSLLRLGKIKPGEVVCDPMCGGGSISLEGALNWRDAIHLCGDNHELARDRTYQNILALNDQLRKEGRPEIQVEQFQWDVCRLPLRDHSVDVFVTDLPFGKRMGSKHDNRTLYPALLKEMARAAKPKSSRAVILTQDKVTFSKVILKTRQWFQAKVYAVNVGGLAACVFILHRTSVS</sequence>
<dbReference type="Gene3D" id="3.30.2130.30">
    <property type="match status" value="1"/>
</dbReference>
<evidence type="ECO:0000256" key="1">
    <source>
        <dbReference type="ARBA" id="ARBA00004496"/>
    </source>
</evidence>
<keyword evidence="3" id="KW-0819">tRNA processing</keyword>
<accession>A0ABY6K810</accession>
<keyword evidence="7" id="KW-1185">Reference proteome</keyword>
<organism evidence="6 7">
    <name type="scientific">Cordylochernes scorpioides</name>
    <dbReference type="NCBI Taxonomy" id="51811"/>
    <lineage>
        <taxon>Eukaryota</taxon>
        <taxon>Metazoa</taxon>
        <taxon>Ecdysozoa</taxon>
        <taxon>Arthropoda</taxon>
        <taxon>Chelicerata</taxon>
        <taxon>Arachnida</taxon>
        <taxon>Pseudoscorpiones</taxon>
        <taxon>Cheliferoidea</taxon>
        <taxon>Chernetidae</taxon>
        <taxon>Cordylochernes</taxon>
    </lineage>
</organism>